<proteinExistence type="predicted"/>
<evidence type="ECO:0000313" key="1">
    <source>
        <dbReference type="EMBL" id="ADO68704.1"/>
    </source>
</evidence>
<protein>
    <submittedName>
        <fullName evidence="1">Conserved uncharacterized protein</fullName>
    </submittedName>
</protein>
<dbReference type="STRING" id="378806.STAUR_0900"/>
<name>E3FZN9_STIAD</name>
<dbReference type="Proteomes" id="UP000001351">
    <property type="component" value="Chromosome"/>
</dbReference>
<accession>E3FZN9</accession>
<gene>
    <name evidence="1" type="ordered locus">STAUR_0900</name>
</gene>
<evidence type="ECO:0000313" key="2">
    <source>
        <dbReference type="Proteomes" id="UP000001351"/>
    </source>
</evidence>
<dbReference type="EMBL" id="CP002271">
    <property type="protein sequence ID" value="ADO68704.1"/>
    <property type="molecule type" value="Genomic_DNA"/>
</dbReference>
<dbReference type="HOGENOM" id="CLU_1282072_0_0_7"/>
<sequence>MPLPSDLCLAAIVAADLNVPADTTVARCVSSASHAISRMCGRAFERATVTEYPASYGRPFLLLERPPLVAILSVMEAGGLLAPASYTFAGDLADGGLVYRLEGLWPDTAHVGGLVTMSADLRQGSPDALAVTYTGGYVTPGQVALDPLTGPVTLPADVEEAAILEACALFRGRGRDADVSSESLGDWSVSYRERATGQRLASPRAEALLTPHVLWRAS</sequence>
<reference evidence="1 2" key="1">
    <citation type="journal article" date="2011" name="Mol. Biol. Evol.">
        <title>Comparative genomic analysis of fruiting body formation in Myxococcales.</title>
        <authorList>
            <person name="Huntley S."/>
            <person name="Hamann N."/>
            <person name="Wegener-Feldbrugge S."/>
            <person name="Treuner-Lange A."/>
            <person name="Kube M."/>
            <person name="Reinhardt R."/>
            <person name="Klages S."/>
            <person name="Muller R."/>
            <person name="Ronning C.M."/>
            <person name="Nierman W.C."/>
            <person name="Sogaard-Andersen L."/>
        </authorList>
    </citation>
    <scope>NUCLEOTIDE SEQUENCE [LARGE SCALE GENOMIC DNA]</scope>
    <source>
        <strain evidence="1 2">DW4/3-1</strain>
    </source>
</reference>
<keyword evidence="2" id="KW-1185">Reference proteome</keyword>
<dbReference type="AlphaFoldDB" id="E3FZN9"/>
<organism evidence="1 2">
    <name type="scientific">Stigmatella aurantiaca (strain DW4/3-1)</name>
    <dbReference type="NCBI Taxonomy" id="378806"/>
    <lineage>
        <taxon>Bacteria</taxon>
        <taxon>Pseudomonadati</taxon>
        <taxon>Myxococcota</taxon>
        <taxon>Myxococcia</taxon>
        <taxon>Myxococcales</taxon>
        <taxon>Cystobacterineae</taxon>
        <taxon>Archangiaceae</taxon>
        <taxon>Stigmatella</taxon>
    </lineage>
</organism>
<dbReference type="KEGG" id="sur:STAUR_0900"/>
<dbReference type="OrthoDB" id="5384519at2"/>